<keyword evidence="2" id="KW-1185">Reference proteome</keyword>
<comment type="caution">
    <text evidence="1">The sequence shown here is derived from an EMBL/GenBank/DDBJ whole genome shotgun (WGS) entry which is preliminary data.</text>
</comment>
<reference evidence="2" key="1">
    <citation type="submission" date="2014-09" db="EMBL/GenBank/DDBJ databases">
        <authorList>
            <person name="Mudge J."/>
            <person name="Ramaraj T."/>
            <person name="Lindquist I.E."/>
            <person name="Bharti A.K."/>
            <person name="Sundararajan A."/>
            <person name="Cameron C.T."/>
            <person name="Woodward J.E."/>
            <person name="May G.D."/>
            <person name="Brubaker C."/>
            <person name="Broadhvest J."/>
            <person name="Wilkins T.A."/>
        </authorList>
    </citation>
    <scope>NUCLEOTIDE SEQUENCE</scope>
    <source>
        <strain evidence="2">cv. AKA8401</strain>
    </source>
</reference>
<dbReference type="AlphaFoldDB" id="A0A0B0MMN3"/>
<gene>
    <name evidence="1" type="ORF">F383_18884</name>
</gene>
<proteinExistence type="predicted"/>
<organism evidence="1 2">
    <name type="scientific">Gossypium arboreum</name>
    <name type="common">Tree cotton</name>
    <name type="synonym">Gossypium nanking</name>
    <dbReference type="NCBI Taxonomy" id="29729"/>
    <lineage>
        <taxon>Eukaryota</taxon>
        <taxon>Viridiplantae</taxon>
        <taxon>Streptophyta</taxon>
        <taxon>Embryophyta</taxon>
        <taxon>Tracheophyta</taxon>
        <taxon>Spermatophyta</taxon>
        <taxon>Magnoliopsida</taxon>
        <taxon>eudicotyledons</taxon>
        <taxon>Gunneridae</taxon>
        <taxon>Pentapetalae</taxon>
        <taxon>rosids</taxon>
        <taxon>malvids</taxon>
        <taxon>Malvales</taxon>
        <taxon>Malvaceae</taxon>
        <taxon>Malvoideae</taxon>
        <taxon>Gossypium</taxon>
    </lineage>
</organism>
<dbReference type="Proteomes" id="UP000032142">
    <property type="component" value="Unassembled WGS sequence"/>
</dbReference>
<name>A0A0B0MMN3_GOSAR</name>
<dbReference type="EMBL" id="JRRC01117285">
    <property type="protein sequence ID" value="KHG00191.1"/>
    <property type="molecule type" value="Genomic_DNA"/>
</dbReference>
<evidence type="ECO:0000313" key="2">
    <source>
        <dbReference type="Proteomes" id="UP000032142"/>
    </source>
</evidence>
<sequence>MSHQRRSKKTLQEHYRANLEADLHQDRISPFNFFQSFYEFIFVLWLF</sequence>
<protein>
    <submittedName>
        <fullName evidence="1">Uncharacterized protein</fullName>
    </submittedName>
</protein>
<evidence type="ECO:0000313" key="1">
    <source>
        <dbReference type="EMBL" id="KHG00191.1"/>
    </source>
</evidence>
<accession>A0A0B0MMN3</accession>